<dbReference type="Proteomes" id="UP001234202">
    <property type="component" value="Unassembled WGS sequence"/>
</dbReference>
<organism evidence="1 2">
    <name type="scientific">Naganishia onofrii</name>
    <dbReference type="NCBI Taxonomy" id="1851511"/>
    <lineage>
        <taxon>Eukaryota</taxon>
        <taxon>Fungi</taxon>
        <taxon>Dikarya</taxon>
        <taxon>Basidiomycota</taxon>
        <taxon>Agaricomycotina</taxon>
        <taxon>Tremellomycetes</taxon>
        <taxon>Filobasidiales</taxon>
        <taxon>Filobasidiaceae</taxon>
        <taxon>Naganishia</taxon>
    </lineage>
</organism>
<name>A0ACC2WUH2_9TREE</name>
<reference evidence="1" key="1">
    <citation type="submission" date="2023-04" db="EMBL/GenBank/DDBJ databases">
        <title>Draft Genome sequencing of Naganishia species isolated from polar environments using Oxford Nanopore Technology.</title>
        <authorList>
            <person name="Leo P."/>
            <person name="Venkateswaran K."/>
        </authorList>
    </citation>
    <scope>NUCLEOTIDE SEQUENCE</scope>
    <source>
        <strain evidence="1">DBVPG 5303</strain>
    </source>
</reference>
<accession>A0ACC2WUH2</accession>
<comment type="caution">
    <text evidence="1">The sequence shown here is derived from an EMBL/GenBank/DDBJ whole genome shotgun (WGS) entry which is preliminary data.</text>
</comment>
<proteinExistence type="predicted"/>
<keyword evidence="2" id="KW-1185">Reference proteome</keyword>
<evidence type="ECO:0000313" key="2">
    <source>
        <dbReference type="Proteomes" id="UP001234202"/>
    </source>
</evidence>
<evidence type="ECO:0000313" key="1">
    <source>
        <dbReference type="EMBL" id="KAJ9114794.1"/>
    </source>
</evidence>
<protein>
    <submittedName>
        <fullName evidence="1">Uncharacterized protein</fullName>
    </submittedName>
</protein>
<gene>
    <name evidence="1" type="ORF">QFC24_007104</name>
</gene>
<sequence length="175" mass="18909">MAVWITARRLIVGVSADDLLVSKAHPEQLEPIQTRMARTRAFLESLDDKLEYEIVELRDVAGPTGERADVQALVVSRESVGGGEAIVKIRKEKGFPPLDVFVIDVISSSSESLAAIAGASDVENNSAHKAALHNDGLNGETDQERLKAGKMSSTMIRRILAERSDREAALDDGTS</sequence>
<dbReference type="EMBL" id="JASBWV010000052">
    <property type="protein sequence ID" value="KAJ9114794.1"/>
    <property type="molecule type" value="Genomic_DNA"/>
</dbReference>